<gene>
    <name evidence="2" type="ORF">PLEPLA_LOCUS47035</name>
</gene>
<sequence>MTSPNTPLLLFFSSELKRRCTFPLRTSLVQESETMQPSEPERSINTTFCRRGSNGRKQASGGEITAWRVGAALTQVSLLRGGDMSPAVSSDHVHTEDTVRTHCREEQEQEQEEQEEQQQEEEQQEEEEQEEEEETFQRRALD</sequence>
<protein>
    <submittedName>
        <fullName evidence="2">Uncharacterized protein</fullName>
    </submittedName>
</protein>
<feature type="compositionally biased region" description="Basic and acidic residues" evidence="1">
    <location>
        <begin position="91"/>
        <end position="106"/>
    </location>
</feature>
<feature type="compositionally biased region" description="Acidic residues" evidence="1">
    <location>
        <begin position="107"/>
        <end position="134"/>
    </location>
</feature>
<keyword evidence="3" id="KW-1185">Reference proteome</keyword>
<organism evidence="2 3">
    <name type="scientific">Pleuronectes platessa</name>
    <name type="common">European plaice</name>
    <dbReference type="NCBI Taxonomy" id="8262"/>
    <lineage>
        <taxon>Eukaryota</taxon>
        <taxon>Metazoa</taxon>
        <taxon>Chordata</taxon>
        <taxon>Craniata</taxon>
        <taxon>Vertebrata</taxon>
        <taxon>Euteleostomi</taxon>
        <taxon>Actinopterygii</taxon>
        <taxon>Neopterygii</taxon>
        <taxon>Teleostei</taxon>
        <taxon>Neoteleostei</taxon>
        <taxon>Acanthomorphata</taxon>
        <taxon>Carangaria</taxon>
        <taxon>Pleuronectiformes</taxon>
        <taxon>Pleuronectoidei</taxon>
        <taxon>Pleuronectidae</taxon>
        <taxon>Pleuronectes</taxon>
    </lineage>
</organism>
<feature type="region of interest" description="Disordered" evidence="1">
    <location>
        <begin position="82"/>
        <end position="142"/>
    </location>
</feature>
<name>A0A9N7VXY0_PLEPL</name>
<evidence type="ECO:0000313" key="3">
    <source>
        <dbReference type="Proteomes" id="UP001153269"/>
    </source>
</evidence>
<dbReference type="Proteomes" id="UP001153269">
    <property type="component" value="Unassembled WGS sequence"/>
</dbReference>
<dbReference type="AlphaFoldDB" id="A0A9N7VXY0"/>
<proteinExistence type="predicted"/>
<comment type="caution">
    <text evidence="2">The sequence shown here is derived from an EMBL/GenBank/DDBJ whole genome shotgun (WGS) entry which is preliminary data.</text>
</comment>
<dbReference type="EMBL" id="CADEAL010004421">
    <property type="protein sequence ID" value="CAB1459198.1"/>
    <property type="molecule type" value="Genomic_DNA"/>
</dbReference>
<evidence type="ECO:0000313" key="2">
    <source>
        <dbReference type="EMBL" id="CAB1459198.1"/>
    </source>
</evidence>
<accession>A0A9N7VXY0</accession>
<feature type="region of interest" description="Disordered" evidence="1">
    <location>
        <begin position="31"/>
        <end position="62"/>
    </location>
</feature>
<evidence type="ECO:0000256" key="1">
    <source>
        <dbReference type="SAM" id="MobiDB-lite"/>
    </source>
</evidence>
<feature type="compositionally biased region" description="Polar residues" evidence="1">
    <location>
        <begin position="31"/>
        <end position="48"/>
    </location>
</feature>
<reference evidence="2" key="1">
    <citation type="submission" date="2020-03" db="EMBL/GenBank/DDBJ databases">
        <authorList>
            <person name="Weist P."/>
        </authorList>
    </citation>
    <scope>NUCLEOTIDE SEQUENCE</scope>
</reference>